<gene>
    <name evidence="2" type="ORF">DVH24_005931</name>
</gene>
<protein>
    <submittedName>
        <fullName evidence="2">Uncharacterized protein</fullName>
    </submittedName>
</protein>
<proteinExistence type="predicted"/>
<dbReference type="EMBL" id="RDQH01000337">
    <property type="protein sequence ID" value="RXH83678.1"/>
    <property type="molecule type" value="Genomic_DNA"/>
</dbReference>
<feature type="region of interest" description="Disordered" evidence="1">
    <location>
        <begin position="1"/>
        <end position="28"/>
    </location>
</feature>
<dbReference type="Proteomes" id="UP000290289">
    <property type="component" value="Chromosome 11"/>
</dbReference>
<name>A0A498IJE5_MALDO</name>
<comment type="caution">
    <text evidence="2">The sequence shown here is derived from an EMBL/GenBank/DDBJ whole genome shotgun (WGS) entry which is preliminary data.</text>
</comment>
<evidence type="ECO:0000313" key="3">
    <source>
        <dbReference type="Proteomes" id="UP000290289"/>
    </source>
</evidence>
<evidence type="ECO:0000313" key="2">
    <source>
        <dbReference type="EMBL" id="RXH83678.1"/>
    </source>
</evidence>
<sequence>MRPRRNGGLSNGGEDEEDGDKEDEGNEREEWDFPHLVLLLRMLLSGGHTFTFIDDLWMPCFHSHPSSPGYQHHWHRD</sequence>
<feature type="compositionally biased region" description="Acidic residues" evidence="1">
    <location>
        <begin position="13"/>
        <end position="28"/>
    </location>
</feature>
<dbReference type="AlphaFoldDB" id="A0A498IJE5"/>
<evidence type="ECO:0000256" key="1">
    <source>
        <dbReference type="SAM" id="MobiDB-lite"/>
    </source>
</evidence>
<keyword evidence="3" id="KW-1185">Reference proteome</keyword>
<organism evidence="2 3">
    <name type="scientific">Malus domestica</name>
    <name type="common">Apple</name>
    <name type="synonym">Pyrus malus</name>
    <dbReference type="NCBI Taxonomy" id="3750"/>
    <lineage>
        <taxon>Eukaryota</taxon>
        <taxon>Viridiplantae</taxon>
        <taxon>Streptophyta</taxon>
        <taxon>Embryophyta</taxon>
        <taxon>Tracheophyta</taxon>
        <taxon>Spermatophyta</taxon>
        <taxon>Magnoliopsida</taxon>
        <taxon>eudicotyledons</taxon>
        <taxon>Gunneridae</taxon>
        <taxon>Pentapetalae</taxon>
        <taxon>rosids</taxon>
        <taxon>fabids</taxon>
        <taxon>Rosales</taxon>
        <taxon>Rosaceae</taxon>
        <taxon>Amygdaloideae</taxon>
        <taxon>Maleae</taxon>
        <taxon>Malus</taxon>
    </lineage>
</organism>
<reference evidence="2 3" key="1">
    <citation type="submission" date="2018-10" db="EMBL/GenBank/DDBJ databases">
        <title>A high-quality apple genome assembly.</title>
        <authorList>
            <person name="Hu J."/>
        </authorList>
    </citation>
    <scope>NUCLEOTIDE SEQUENCE [LARGE SCALE GENOMIC DNA]</scope>
    <source>
        <strain evidence="3">cv. HFTH1</strain>
        <tissue evidence="2">Young leaf</tissue>
    </source>
</reference>
<accession>A0A498IJE5</accession>